<sequence length="124" mass="12770">MSDMQRLSIIVASCDGARFYAALETGIAAAALGRPARLFLQGEAAALLRTPVTFAGDGAREAVGQPGLAALIAEAMAMDVDLFVCQSGIALAGMTANDLVPQVRAAGLVSFLADARADDRLLVY</sequence>
<accession>A0A142VY04</accession>
<dbReference type="RefSeq" id="WP_238929735.1">
    <property type="nucleotide sequence ID" value="NZ_CP013342.1"/>
</dbReference>
<reference evidence="1 2" key="2">
    <citation type="journal article" date="2016" name="Genome Announc.">
        <title>Complete Genome Sequence of Sphingopyxis terrae Strain 203-1 (NBRC 111660), a Polyethylene Glycol Degrader.</title>
        <authorList>
            <person name="Ohtsubo Y."/>
            <person name="Nonoyama S."/>
            <person name="Nagata Y."/>
            <person name="Numata M."/>
            <person name="Tsuchikane K."/>
            <person name="Hosoyama A."/>
            <person name="Yamazoe A."/>
            <person name="Tsuda M."/>
            <person name="Fujita N."/>
            <person name="Kawai F."/>
        </authorList>
    </citation>
    <scope>NUCLEOTIDE SEQUENCE [LARGE SCALE GENOMIC DNA]</scope>
    <source>
        <strain evidence="1 2">203-1</strain>
    </source>
</reference>
<reference evidence="2" key="1">
    <citation type="submission" date="2015-11" db="EMBL/GenBank/DDBJ databases">
        <title>Complete genome sequence of a polyethylene glycol-degrading strain Sphingopyxis terrae strain 203-1 (NBRC 15098).</title>
        <authorList>
            <person name="Yoshiyuki O."/>
            <person name="Shouta N."/>
            <person name="Nagata Y."/>
            <person name="Numata M."/>
            <person name="Tsuchikane K."/>
            <person name="Hosoyama A."/>
            <person name="Yamazoe A."/>
            <person name="Tsuda M."/>
            <person name="Fujita N."/>
            <person name="Kawai F."/>
        </authorList>
    </citation>
    <scope>NUCLEOTIDE SEQUENCE [LARGE SCALE GENOMIC DNA]</scope>
    <source>
        <strain evidence="2">203-1</strain>
    </source>
</reference>
<dbReference type="EMBL" id="CP013342">
    <property type="protein sequence ID" value="AMU94167.1"/>
    <property type="molecule type" value="Genomic_DNA"/>
</dbReference>
<name>A0A142VY04_9SPHN</name>
<dbReference type="STRING" id="1219058.AOA14_06055"/>
<dbReference type="InterPro" id="IPR003787">
    <property type="entry name" value="Sulphur_relay_DsrE/F-like"/>
</dbReference>
<dbReference type="Proteomes" id="UP000076234">
    <property type="component" value="Chromosome"/>
</dbReference>
<protein>
    <submittedName>
        <fullName evidence="1">Uncharacterized protein</fullName>
    </submittedName>
</protein>
<organism evidence="1 2">
    <name type="scientific">Sphingopyxis terrae subsp. terrae NBRC 15098</name>
    <dbReference type="NCBI Taxonomy" id="1219058"/>
    <lineage>
        <taxon>Bacteria</taxon>
        <taxon>Pseudomonadati</taxon>
        <taxon>Pseudomonadota</taxon>
        <taxon>Alphaproteobacteria</taxon>
        <taxon>Sphingomonadales</taxon>
        <taxon>Sphingomonadaceae</taxon>
        <taxon>Sphingopyxis</taxon>
    </lineage>
</organism>
<evidence type="ECO:0000313" key="2">
    <source>
        <dbReference type="Proteomes" id="UP000076234"/>
    </source>
</evidence>
<evidence type="ECO:0000313" key="1">
    <source>
        <dbReference type="EMBL" id="AMU94167.1"/>
    </source>
</evidence>
<dbReference type="Pfam" id="PF02635">
    <property type="entry name" value="DsrE"/>
    <property type="match status" value="1"/>
</dbReference>
<dbReference type="SUPFAM" id="SSF75169">
    <property type="entry name" value="DsrEFH-like"/>
    <property type="match status" value="1"/>
</dbReference>
<dbReference type="InterPro" id="IPR027396">
    <property type="entry name" value="DsrEFH-like"/>
</dbReference>
<dbReference type="KEGG" id="ster:AOA14_06055"/>
<dbReference type="AlphaFoldDB" id="A0A142VY04"/>
<proteinExistence type="predicted"/>
<dbReference type="Gene3D" id="3.40.1260.10">
    <property type="entry name" value="DsrEFH-like"/>
    <property type="match status" value="1"/>
</dbReference>
<gene>
    <name evidence="1" type="ORF">AOA14_06055</name>
</gene>